<reference evidence="1 2" key="1">
    <citation type="submission" date="2013-06" db="EMBL/GenBank/DDBJ databases">
        <title>Whole genome shotgun sequence of Bacillus selenatarsenatis SF-1.</title>
        <authorList>
            <person name="Kuroda M."/>
            <person name="Sei K."/>
            <person name="Yamashita M."/>
            <person name="Ike M."/>
        </authorList>
    </citation>
    <scope>NUCLEOTIDE SEQUENCE [LARGE SCALE GENOMIC DNA]</scope>
    <source>
        <strain evidence="1 2">SF-1</strain>
    </source>
</reference>
<evidence type="ECO:0000313" key="1">
    <source>
        <dbReference type="EMBL" id="GAM16345.1"/>
    </source>
</evidence>
<dbReference type="RefSeq" id="WP_156972749.1">
    <property type="nucleotide sequence ID" value="NZ_BASE01000119.1"/>
</dbReference>
<gene>
    <name evidence="1" type="ORF">SAMD00020551_4534</name>
</gene>
<comment type="caution">
    <text evidence="1">The sequence shown here is derived from an EMBL/GenBank/DDBJ whole genome shotgun (WGS) entry which is preliminary data.</text>
</comment>
<accession>A0A0A8X8S1</accession>
<dbReference type="AlphaFoldDB" id="A0A0A8X8S1"/>
<proteinExistence type="predicted"/>
<evidence type="ECO:0000313" key="2">
    <source>
        <dbReference type="Proteomes" id="UP000031014"/>
    </source>
</evidence>
<organism evidence="1 2">
    <name type="scientific">Mesobacillus selenatarsenatis (strain DSM 18680 / JCM 14380 / FERM P-15431 / SF-1)</name>
    <dbReference type="NCBI Taxonomy" id="1321606"/>
    <lineage>
        <taxon>Bacteria</taxon>
        <taxon>Bacillati</taxon>
        <taxon>Bacillota</taxon>
        <taxon>Bacilli</taxon>
        <taxon>Bacillales</taxon>
        <taxon>Bacillaceae</taxon>
        <taxon>Mesobacillus</taxon>
    </lineage>
</organism>
<sequence>MTLLTDTFLHFSGVSVRYTPKIILLMYEPIEKEAVIQTASSPLEASY</sequence>
<dbReference type="EMBL" id="BASE01000119">
    <property type="protein sequence ID" value="GAM16345.1"/>
    <property type="molecule type" value="Genomic_DNA"/>
</dbReference>
<protein>
    <submittedName>
        <fullName evidence="1">Uncharacterized protein</fullName>
    </submittedName>
</protein>
<keyword evidence="2" id="KW-1185">Reference proteome</keyword>
<name>A0A0A8X8S1_MESS1</name>
<dbReference type="Proteomes" id="UP000031014">
    <property type="component" value="Unassembled WGS sequence"/>
</dbReference>